<proteinExistence type="predicted"/>
<comment type="caution">
    <text evidence="1">The sequence shown here is derived from an EMBL/GenBank/DDBJ whole genome shotgun (WGS) entry which is preliminary data.</text>
</comment>
<sequence length="41" mass="4322">MFLKKKPVTVPARGTTNAKSGMFMAAVPRFSVPALRSTVGA</sequence>
<accession>A0A150MAI6</accession>
<protein>
    <submittedName>
        <fullName evidence="1">Uncharacterized protein</fullName>
    </submittedName>
</protein>
<dbReference type="Proteomes" id="UP000075324">
    <property type="component" value="Unassembled WGS sequence"/>
</dbReference>
<name>A0A150MAI6_9BACL</name>
<gene>
    <name evidence="1" type="ORF">B4110_0397</name>
</gene>
<organism evidence="1 2">
    <name type="scientific">Parageobacillus toebii</name>
    <dbReference type="NCBI Taxonomy" id="153151"/>
    <lineage>
        <taxon>Bacteria</taxon>
        <taxon>Bacillati</taxon>
        <taxon>Bacillota</taxon>
        <taxon>Bacilli</taxon>
        <taxon>Bacillales</taxon>
        <taxon>Anoxybacillaceae</taxon>
        <taxon>Parageobacillus</taxon>
    </lineage>
</organism>
<reference evidence="1 2" key="1">
    <citation type="submission" date="2016-01" db="EMBL/GenBank/DDBJ databases">
        <title>Draft Genome Sequences of Seven Thermophilic Sporeformers Isolated from Foods.</title>
        <authorList>
            <person name="Berendsen E.M."/>
            <person name="Wells-Bennik M.H."/>
            <person name="Krawcyk A.O."/>
            <person name="De Jong A."/>
            <person name="Holsappel S."/>
            <person name="Eijlander R.T."/>
            <person name="Kuipers O.P."/>
        </authorList>
    </citation>
    <scope>NUCLEOTIDE SEQUENCE [LARGE SCALE GENOMIC DNA]</scope>
    <source>
        <strain evidence="1 2">B4110</strain>
    </source>
</reference>
<dbReference type="EMBL" id="LQYW01000188">
    <property type="protein sequence ID" value="KYD21554.1"/>
    <property type="molecule type" value="Genomic_DNA"/>
</dbReference>
<dbReference type="AlphaFoldDB" id="A0A150MAI6"/>
<evidence type="ECO:0000313" key="2">
    <source>
        <dbReference type="Proteomes" id="UP000075324"/>
    </source>
</evidence>
<evidence type="ECO:0000313" key="1">
    <source>
        <dbReference type="EMBL" id="KYD21554.1"/>
    </source>
</evidence>